<dbReference type="SUPFAM" id="SSF48350">
    <property type="entry name" value="GTPase activation domain, GAP"/>
    <property type="match status" value="1"/>
</dbReference>
<dbReference type="SUPFAM" id="SSF50729">
    <property type="entry name" value="PH domain-like"/>
    <property type="match status" value="1"/>
</dbReference>
<reference evidence="5" key="2">
    <citation type="submission" date="2019-06" db="EMBL/GenBank/DDBJ databases">
        <title>Genomics analysis of Aphanomyces spp. identifies a new class of oomycete effector associated with host adaptation.</title>
        <authorList>
            <person name="Gaulin E."/>
        </authorList>
    </citation>
    <scope>NUCLEOTIDE SEQUENCE</scope>
    <source>
        <strain evidence="5">CBS 578.67</strain>
    </source>
</reference>
<dbReference type="Gene3D" id="3.90.810.10">
    <property type="entry name" value="CRIB domain"/>
    <property type="match status" value="1"/>
</dbReference>
<proteinExistence type="predicted"/>
<dbReference type="Proteomes" id="UP000332933">
    <property type="component" value="Unassembled WGS sequence"/>
</dbReference>
<feature type="region of interest" description="Disordered" evidence="2">
    <location>
        <begin position="231"/>
        <end position="300"/>
    </location>
</feature>
<evidence type="ECO:0000259" key="3">
    <source>
        <dbReference type="PROSITE" id="PS50229"/>
    </source>
</evidence>
<keyword evidence="1" id="KW-0343">GTPase activation</keyword>
<dbReference type="EMBL" id="VJMH01005270">
    <property type="protein sequence ID" value="KAF0698050.1"/>
    <property type="molecule type" value="Genomic_DNA"/>
</dbReference>
<dbReference type="Gene3D" id="2.30.29.30">
    <property type="entry name" value="Pleckstrin-homology domain (PH domain)/Phosphotyrosine-binding domain (PTB)"/>
    <property type="match status" value="1"/>
</dbReference>
<feature type="compositionally biased region" description="Low complexity" evidence="2">
    <location>
        <begin position="276"/>
        <end position="298"/>
    </location>
</feature>
<dbReference type="Pfam" id="PF00620">
    <property type="entry name" value="RhoGAP"/>
    <property type="match status" value="1"/>
</dbReference>
<dbReference type="SMART" id="SM00324">
    <property type="entry name" value="RhoGAP"/>
    <property type="match status" value="1"/>
</dbReference>
<evidence type="ECO:0000256" key="2">
    <source>
        <dbReference type="SAM" id="MobiDB-lite"/>
    </source>
</evidence>
<feature type="domain" description="WH1" evidence="3">
    <location>
        <begin position="1"/>
        <end position="117"/>
    </location>
</feature>
<evidence type="ECO:0000256" key="1">
    <source>
        <dbReference type="ARBA" id="ARBA00022468"/>
    </source>
</evidence>
<reference evidence="6 7" key="1">
    <citation type="submission" date="2019-03" db="EMBL/GenBank/DDBJ databases">
        <authorList>
            <person name="Gaulin E."/>
            <person name="Dumas B."/>
        </authorList>
    </citation>
    <scope>NUCLEOTIDE SEQUENCE [LARGE SCALE GENOMIC DNA]</scope>
    <source>
        <strain evidence="6">CBS 568.67</strain>
    </source>
</reference>
<name>A0A485KTR9_9STRA</name>
<protein>
    <submittedName>
        <fullName evidence="6">Aste57867_11298 protein</fullName>
    </submittedName>
</protein>
<accession>A0A485KTR9</accession>
<sequence length="595" mass="66182">MSEVTVYAFKAALYALDEACNEWILNDDEDEDAVAQYYVFMDEVETSTPKFRMVGWVEDTGDVVLNDPLTKDCIWLPVNEYFVQFTTSGDVTVGLSFVQVDQAQEASTVVRKILQNLHEMAENNRVQSTTADDDDTTSKRTAELKEYLTFVRTHGASSLEYLHAFYPADVAVVVDDLDTLLPSSSSLEDSCIKHDDDEIDGLEEEGPHATTRSFLSDEDRQSLRVHYAAAQLSDELPKAPPPQQRRSFSIPLSPPAAPGDEIRRGSVPLGTAPYLRRCSSRSMHSSSAPSSRNSSRRQSLADFDEVEKATMAAVDSNLHEENNPTSLSSSFTSCSFLHSAAMLESCRDVSSIERPYDHMQDAHDDQISRPYQTTQEVHVTFNAELARYEGLPAAWQGLNKQFGLPMDAVPKRKVDGYDGKVPAVLQMMKEYLVHHGGLDTEGIFRLAPDKALCNQVKDAINNGTFVGCSDVHIVSNLIKVWFRELPISLFNAIPEKSMYKACELKDAHDVMAVLKDVPQSTHTVILWLLDLMADVVKHEAKTKMSSKNMAIVLSPNLFSIASDNPMVALTMSQKVAEFTTVLLNARLALHHGYVK</sequence>
<dbReference type="InterPro" id="IPR000198">
    <property type="entry name" value="RhoGAP_dom"/>
</dbReference>
<dbReference type="OrthoDB" id="185175at2759"/>
<feature type="domain" description="Rho-GAP" evidence="4">
    <location>
        <begin position="404"/>
        <end position="590"/>
    </location>
</feature>
<evidence type="ECO:0000313" key="6">
    <source>
        <dbReference type="EMBL" id="VFT88160.1"/>
    </source>
</evidence>
<gene>
    <name evidence="6" type="primary">Aste57867_11298</name>
    <name evidence="5" type="ORF">As57867_011256</name>
    <name evidence="6" type="ORF">ASTE57867_11298</name>
</gene>
<dbReference type="InterPro" id="IPR044785">
    <property type="entry name" value="RopGAP1-5"/>
</dbReference>
<dbReference type="GO" id="GO:0005096">
    <property type="term" value="F:GTPase activator activity"/>
    <property type="evidence" value="ECO:0007669"/>
    <property type="project" value="UniProtKB-KW"/>
</dbReference>
<dbReference type="GO" id="GO:0007165">
    <property type="term" value="P:signal transduction"/>
    <property type="evidence" value="ECO:0007669"/>
    <property type="project" value="InterPro"/>
</dbReference>
<dbReference type="InterPro" id="IPR036936">
    <property type="entry name" value="CRIB_dom_sf"/>
</dbReference>
<dbReference type="Gene3D" id="1.10.555.10">
    <property type="entry name" value="Rho GTPase activation protein"/>
    <property type="match status" value="1"/>
</dbReference>
<dbReference type="PROSITE" id="PS50229">
    <property type="entry name" value="WH1"/>
    <property type="match status" value="1"/>
</dbReference>
<evidence type="ECO:0000313" key="7">
    <source>
        <dbReference type="Proteomes" id="UP000332933"/>
    </source>
</evidence>
<dbReference type="PANTHER" id="PTHR23177">
    <property type="entry name" value="MKIAA1688 PROTEIN"/>
    <property type="match status" value="1"/>
</dbReference>
<dbReference type="AlphaFoldDB" id="A0A485KTR9"/>
<dbReference type="InterPro" id="IPR011993">
    <property type="entry name" value="PH-like_dom_sf"/>
</dbReference>
<evidence type="ECO:0000259" key="4">
    <source>
        <dbReference type="PROSITE" id="PS50238"/>
    </source>
</evidence>
<dbReference type="CDD" id="cd00159">
    <property type="entry name" value="RhoGAP"/>
    <property type="match status" value="1"/>
</dbReference>
<organism evidence="6 7">
    <name type="scientific">Aphanomyces stellatus</name>
    <dbReference type="NCBI Taxonomy" id="120398"/>
    <lineage>
        <taxon>Eukaryota</taxon>
        <taxon>Sar</taxon>
        <taxon>Stramenopiles</taxon>
        <taxon>Oomycota</taxon>
        <taxon>Saprolegniomycetes</taxon>
        <taxon>Saprolegniales</taxon>
        <taxon>Verrucalvaceae</taxon>
        <taxon>Aphanomyces</taxon>
    </lineage>
</organism>
<dbReference type="PANTHER" id="PTHR23177:SF35">
    <property type="entry name" value="RHO GTPASE-ACTIVATING PROTEIN GACA"/>
    <property type="match status" value="1"/>
</dbReference>
<dbReference type="PROSITE" id="PS50238">
    <property type="entry name" value="RHOGAP"/>
    <property type="match status" value="1"/>
</dbReference>
<dbReference type="InterPro" id="IPR000697">
    <property type="entry name" value="WH1/EVH1_dom"/>
</dbReference>
<evidence type="ECO:0000313" key="5">
    <source>
        <dbReference type="EMBL" id="KAF0698050.1"/>
    </source>
</evidence>
<dbReference type="InterPro" id="IPR008936">
    <property type="entry name" value="Rho_GTPase_activation_prot"/>
</dbReference>
<dbReference type="EMBL" id="CAADRA010005291">
    <property type="protein sequence ID" value="VFT88160.1"/>
    <property type="molecule type" value="Genomic_DNA"/>
</dbReference>
<keyword evidence="7" id="KW-1185">Reference proteome</keyword>